<dbReference type="CDD" id="cd08054">
    <property type="entry name" value="gp6"/>
    <property type="match status" value="1"/>
</dbReference>
<accession>A0A6J7WF37</accession>
<organism evidence="1">
    <name type="scientific">uncultured Caudovirales phage</name>
    <dbReference type="NCBI Taxonomy" id="2100421"/>
    <lineage>
        <taxon>Viruses</taxon>
        <taxon>Duplodnaviria</taxon>
        <taxon>Heunggongvirae</taxon>
        <taxon>Uroviricota</taxon>
        <taxon>Caudoviricetes</taxon>
        <taxon>Peduoviridae</taxon>
        <taxon>Maltschvirus</taxon>
        <taxon>Maltschvirus maltsch</taxon>
    </lineage>
</organism>
<reference evidence="1" key="1">
    <citation type="submission" date="2020-05" db="EMBL/GenBank/DDBJ databases">
        <authorList>
            <person name="Chiriac C."/>
            <person name="Salcher M."/>
            <person name="Ghai R."/>
            <person name="Kavagutti S V."/>
        </authorList>
    </citation>
    <scope>NUCLEOTIDE SEQUENCE</scope>
</reference>
<dbReference type="NCBIfam" id="TIGR02215">
    <property type="entry name" value="phage_chp_gp8"/>
    <property type="match status" value="1"/>
</dbReference>
<dbReference type="InterPro" id="IPR021146">
    <property type="entry name" value="Phage_gp6-like_head-tail"/>
</dbReference>
<dbReference type="EMBL" id="LR798216">
    <property type="protein sequence ID" value="CAB5194910.1"/>
    <property type="molecule type" value="Genomic_DNA"/>
</dbReference>
<gene>
    <name evidence="1" type="ORF">UFOVP174_40</name>
</gene>
<name>A0A6J7WF37_9CAUD</name>
<proteinExistence type="predicted"/>
<evidence type="ECO:0008006" key="2">
    <source>
        <dbReference type="Google" id="ProtNLM"/>
    </source>
</evidence>
<dbReference type="Pfam" id="PF05135">
    <property type="entry name" value="Phage_connect_1"/>
    <property type="match status" value="1"/>
</dbReference>
<dbReference type="Gene3D" id="1.10.3230.30">
    <property type="entry name" value="Phage gp6-like head-tail connector protein"/>
    <property type="match status" value="1"/>
</dbReference>
<dbReference type="InterPro" id="IPR011738">
    <property type="entry name" value="Phage_CHP"/>
</dbReference>
<dbReference type="NCBIfam" id="TIGR01560">
    <property type="entry name" value="put_DNA_pack"/>
    <property type="match status" value="1"/>
</dbReference>
<evidence type="ECO:0000313" key="1">
    <source>
        <dbReference type="EMBL" id="CAB5194910.1"/>
    </source>
</evidence>
<protein>
    <recommendedName>
        <fullName evidence="2">Gp6 domain containing protein</fullName>
    </recommendedName>
</protein>
<dbReference type="InterPro" id="IPR006450">
    <property type="entry name" value="Phage_HK97_gp6-like"/>
</dbReference>
<sequence length="181" mass="20799">MQILRDVAVLSEIISEPITLTEAKNYLRVDYSEDDTLIEALITSARVRLEQYAGVAMTERTLQVIAYVDDLIELPYVPISTILSVEYFDGQDWVTLEDGSYTVLGINYKKISTLIYPSMEYRFTYTCGYCEPPSSMRTAVFKLLSDLYEYRESSVESTKPNSNVVTAYELMKPFKRINIFI</sequence>